<keyword evidence="5 7" id="KW-0472">Membrane</keyword>
<keyword evidence="3 7" id="KW-0812">Transmembrane</keyword>
<evidence type="ECO:0000256" key="1">
    <source>
        <dbReference type="ARBA" id="ARBA00004651"/>
    </source>
</evidence>
<gene>
    <name evidence="8" type="ORF">FAZ69_18990</name>
</gene>
<evidence type="ECO:0000313" key="8">
    <source>
        <dbReference type="EMBL" id="TKC86971.1"/>
    </source>
</evidence>
<feature type="transmembrane region" description="Helical" evidence="7">
    <location>
        <begin position="63"/>
        <end position="84"/>
    </location>
</feature>
<organism evidence="8 9">
    <name type="scientific">Trinickia terrae</name>
    <dbReference type="NCBI Taxonomy" id="2571161"/>
    <lineage>
        <taxon>Bacteria</taxon>
        <taxon>Pseudomonadati</taxon>
        <taxon>Pseudomonadota</taxon>
        <taxon>Betaproteobacteria</taxon>
        <taxon>Burkholderiales</taxon>
        <taxon>Burkholderiaceae</taxon>
        <taxon>Trinickia</taxon>
    </lineage>
</organism>
<evidence type="ECO:0000313" key="9">
    <source>
        <dbReference type="Proteomes" id="UP000305539"/>
    </source>
</evidence>
<feature type="transmembrane region" description="Helical" evidence="7">
    <location>
        <begin position="36"/>
        <end position="57"/>
    </location>
</feature>
<keyword evidence="2" id="KW-1003">Cell membrane</keyword>
<name>A0A4U1I1E1_9BURK</name>
<dbReference type="Proteomes" id="UP000305539">
    <property type="component" value="Unassembled WGS sequence"/>
</dbReference>
<feature type="transmembrane region" description="Helical" evidence="7">
    <location>
        <begin position="229"/>
        <end position="253"/>
    </location>
</feature>
<feature type="transmembrane region" description="Helical" evidence="7">
    <location>
        <begin position="143"/>
        <end position="161"/>
    </location>
</feature>
<dbReference type="OrthoDB" id="8897092at2"/>
<comment type="subcellular location">
    <subcellularLocation>
        <location evidence="1">Cell membrane</location>
        <topology evidence="1">Multi-pass membrane protein</topology>
    </subcellularLocation>
</comment>
<keyword evidence="9" id="KW-1185">Reference proteome</keyword>
<evidence type="ECO:0000256" key="5">
    <source>
        <dbReference type="ARBA" id="ARBA00023136"/>
    </source>
</evidence>
<dbReference type="AlphaFoldDB" id="A0A4U1I1E1"/>
<sequence>MRKVMSNQAAVVPETSSSSSSSSKPKRARLPALGEFGWIWIGLALLFLVSLAVAPGTMTRGSILAMLPFAGILAIVATGQTLVIQQRGLDMSAIGMVSLAGVLMARTGFAFGSLTVAVVFTLGVCAVVGIVNGTLVSRLAITPLVATLAVNALLIGSVRSLTGSVPANVPAVMQTISHAQLIGLPANVLIAFAFVVTAWIITRKTAVGRKFVAVGVNPRAAEAAGVRVLWYRIGAYVASAVCFSAAGMLLAGFIGSASQTSGNDYLLPAIAAVVVGGTPFTGGKGSVIASAVAALFMAQLGQLVLALGAGDSVQLLVQACAILLATLIRHLPAALRTFRRFKQ</sequence>
<feature type="transmembrane region" description="Helical" evidence="7">
    <location>
        <begin position="288"/>
        <end position="309"/>
    </location>
</feature>
<feature type="transmembrane region" description="Helical" evidence="7">
    <location>
        <begin position="91"/>
        <end position="111"/>
    </location>
</feature>
<protein>
    <submittedName>
        <fullName evidence="8">ABC transporter permease</fullName>
    </submittedName>
</protein>
<evidence type="ECO:0000256" key="3">
    <source>
        <dbReference type="ARBA" id="ARBA00022692"/>
    </source>
</evidence>
<feature type="transmembrane region" description="Helical" evidence="7">
    <location>
        <begin position="181"/>
        <end position="201"/>
    </location>
</feature>
<accession>A0A4U1I1E1</accession>
<dbReference type="PANTHER" id="PTHR32196">
    <property type="entry name" value="ABC TRANSPORTER PERMEASE PROTEIN YPHD-RELATED-RELATED"/>
    <property type="match status" value="1"/>
</dbReference>
<evidence type="ECO:0000256" key="6">
    <source>
        <dbReference type="SAM" id="MobiDB-lite"/>
    </source>
</evidence>
<dbReference type="GO" id="GO:0005886">
    <property type="term" value="C:plasma membrane"/>
    <property type="evidence" value="ECO:0007669"/>
    <property type="project" value="UniProtKB-SubCell"/>
</dbReference>
<dbReference type="InterPro" id="IPR001851">
    <property type="entry name" value="ABC_transp_permease"/>
</dbReference>
<comment type="caution">
    <text evidence="8">The sequence shown here is derived from an EMBL/GenBank/DDBJ whole genome shotgun (WGS) entry which is preliminary data.</text>
</comment>
<dbReference type="EMBL" id="SWJE01000010">
    <property type="protein sequence ID" value="TKC86971.1"/>
    <property type="molecule type" value="Genomic_DNA"/>
</dbReference>
<dbReference type="Pfam" id="PF02653">
    <property type="entry name" value="BPD_transp_2"/>
    <property type="match status" value="1"/>
</dbReference>
<proteinExistence type="predicted"/>
<evidence type="ECO:0000256" key="7">
    <source>
        <dbReference type="SAM" id="Phobius"/>
    </source>
</evidence>
<keyword evidence="4 7" id="KW-1133">Transmembrane helix</keyword>
<feature type="transmembrane region" description="Helical" evidence="7">
    <location>
        <begin position="117"/>
        <end position="136"/>
    </location>
</feature>
<evidence type="ECO:0000256" key="4">
    <source>
        <dbReference type="ARBA" id="ARBA00022989"/>
    </source>
</evidence>
<reference evidence="8 9" key="1">
    <citation type="submission" date="2019-04" db="EMBL/GenBank/DDBJ databases">
        <title>Trinickia sp. 7GSK02, isolated from subtropical forest soil.</title>
        <authorList>
            <person name="Gao Z.-H."/>
            <person name="Qiu L.-H."/>
        </authorList>
    </citation>
    <scope>NUCLEOTIDE SEQUENCE [LARGE SCALE GENOMIC DNA]</scope>
    <source>
        <strain evidence="8 9">7GSK02</strain>
    </source>
</reference>
<feature type="transmembrane region" description="Helical" evidence="7">
    <location>
        <begin position="315"/>
        <end position="335"/>
    </location>
</feature>
<dbReference type="CDD" id="cd06579">
    <property type="entry name" value="TM_PBP1_transp_AraH_like"/>
    <property type="match status" value="1"/>
</dbReference>
<feature type="transmembrane region" description="Helical" evidence="7">
    <location>
        <begin position="265"/>
        <end position="281"/>
    </location>
</feature>
<dbReference type="GO" id="GO:0022857">
    <property type="term" value="F:transmembrane transporter activity"/>
    <property type="evidence" value="ECO:0007669"/>
    <property type="project" value="InterPro"/>
</dbReference>
<feature type="region of interest" description="Disordered" evidence="6">
    <location>
        <begin position="1"/>
        <end position="26"/>
    </location>
</feature>
<evidence type="ECO:0000256" key="2">
    <source>
        <dbReference type="ARBA" id="ARBA00022475"/>
    </source>
</evidence>